<dbReference type="AlphaFoldDB" id="A0AB37U8C9"/>
<dbReference type="EMBL" id="RSCK01000226">
    <property type="protein sequence ID" value="RUS93587.1"/>
    <property type="molecule type" value="Genomic_DNA"/>
</dbReference>
<proteinExistence type="predicted"/>
<dbReference type="Proteomes" id="UP000282574">
    <property type="component" value="Unassembled WGS sequence"/>
</dbReference>
<evidence type="ECO:0000313" key="1">
    <source>
        <dbReference type="EMBL" id="RUS93587.1"/>
    </source>
</evidence>
<protein>
    <submittedName>
        <fullName evidence="1">Uncharacterized protein</fullName>
    </submittedName>
</protein>
<reference evidence="1 2" key="1">
    <citation type="journal article" date="2019" name="Genome Biol. Evol.">
        <title>Day and night: Metabolic profiles and evolutionary relationships of six axenic non-marine cyanobacteria.</title>
        <authorList>
            <person name="Will S.E."/>
            <person name="Henke P."/>
            <person name="Boedeker C."/>
            <person name="Huang S."/>
            <person name="Brinkmann H."/>
            <person name="Rohde M."/>
            <person name="Jarek M."/>
            <person name="Friedl T."/>
            <person name="Seufert S."/>
            <person name="Schumacher M."/>
            <person name="Overmann J."/>
            <person name="Neumann-Schaal M."/>
            <person name="Petersen J."/>
        </authorList>
    </citation>
    <scope>NUCLEOTIDE SEQUENCE [LARGE SCALE GENOMIC DNA]</scope>
    <source>
        <strain evidence="1 2">SAG 39.79</strain>
    </source>
</reference>
<sequence length="45" mass="5306">MLTQFRQVLLQMHRVRQDLLLKKFKKLSALGIRALLLKPEQPAYA</sequence>
<evidence type="ECO:0000313" key="2">
    <source>
        <dbReference type="Proteomes" id="UP000282574"/>
    </source>
</evidence>
<name>A0AB37U8C9_9CYAN</name>
<accession>A0AB37U8C9</accession>
<organism evidence="1 2">
    <name type="scientific">Chroococcidiopsis cubana SAG 39.79</name>
    <dbReference type="NCBI Taxonomy" id="388085"/>
    <lineage>
        <taxon>Bacteria</taxon>
        <taxon>Bacillati</taxon>
        <taxon>Cyanobacteriota</taxon>
        <taxon>Cyanophyceae</taxon>
        <taxon>Chroococcidiopsidales</taxon>
        <taxon>Chroococcidiopsidaceae</taxon>
        <taxon>Chroococcidiopsis</taxon>
    </lineage>
</organism>
<keyword evidence="2" id="KW-1185">Reference proteome</keyword>
<gene>
    <name evidence="1" type="ORF">DSM107010_72520</name>
</gene>
<comment type="caution">
    <text evidence="1">The sequence shown here is derived from an EMBL/GenBank/DDBJ whole genome shotgun (WGS) entry which is preliminary data.</text>
</comment>